<feature type="compositionally biased region" description="Polar residues" evidence="5">
    <location>
        <begin position="351"/>
        <end position="361"/>
    </location>
</feature>
<dbReference type="InterPro" id="IPR001357">
    <property type="entry name" value="BRCT_dom"/>
</dbReference>
<dbReference type="SUPFAM" id="SSF52113">
    <property type="entry name" value="BRCT domain"/>
    <property type="match status" value="3"/>
</dbReference>
<dbReference type="OrthoDB" id="1935339at2759"/>
<dbReference type="GO" id="GO:0000724">
    <property type="term" value="P:double-strand break repair via homologous recombination"/>
    <property type="evidence" value="ECO:0007669"/>
    <property type="project" value="EnsemblPlants"/>
</dbReference>
<feature type="compositionally biased region" description="Basic residues" evidence="5">
    <location>
        <begin position="755"/>
        <end position="768"/>
    </location>
</feature>
<feature type="compositionally biased region" description="Polar residues" evidence="5">
    <location>
        <begin position="577"/>
        <end position="586"/>
    </location>
</feature>
<dbReference type="PROSITE" id="PS50016">
    <property type="entry name" value="ZF_PHD_2"/>
    <property type="match status" value="1"/>
</dbReference>
<reference evidence="9" key="1">
    <citation type="submission" date="2025-08" db="UniProtKB">
        <authorList>
            <consortium name="RefSeq"/>
        </authorList>
    </citation>
    <scope>IDENTIFICATION</scope>
</reference>
<evidence type="ECO:0000259" key="7">
    <source>
        <dbReference type="PROSITE" id="PS50172"/>
    </source>
</evidence>
<feature type="compositionally biased region" description="Basic and acidic residues" evidence="5">
    <location>
        <begin position="566"/>
        <end position="576"/>
    </location>
</feature>
<evidence type="ECO:0000313" key="8">
    <source>
        <dbReference type="Proteomes" id="UP000504604"/>
    </source>
</evidence>
<dbReference type="RefSeq" id="XP_011079572.1">
    <property type="nucleotide sequence ID" value="XM_011081270.2"/>
</dbReference>
<dbReference type="Pfam" id="PF00628">
    <property type="entry name" value="PHD"/>
    <property type="match status" value="1"/>
</dbReference>
<dbReference type="CDD" id="cd17730">
    <property type="entry name" value="BRCT_PAXIP1_rpt4"/>
    <property type="match status" value="1"/>
</dbReference>
<evidence type="ECO:0000259" key="6">
    <source>
        <dbReference type="PROSITE" id="PS50016"/>
    </source>
</evidence>
<feature type="region of interest" description="Disordered" evidence="5">
    <location>
        <begin position="228"/>
        <end position="257"/>
    </location>
</feature>
<dbReference type="Proteomes" id="UP000504604">
    <property type="component" value="Linkage group LG6"/>
</dbReference>
<dbReference type="SUPFAM" id="SSF57903">
    <property type="entry name" value="FYVE/PHD zinc finger"/>
    <property type="match status" value="1"/>
</dbReference>
<dbReference type="InterPro" id="IPR019787">
    <property type="entry name" value="Znf_PHD-finger"/>
</dbReference>
<feature type="compositionally biased region" description="Polar residues" evidence="5">
    <location>
        <begin position="515"/>
        <end position="544"/>
    </location>
</feature>
<dbReference type="Gramene" id="SIN_1012603.t">
    <property type="protein sequence ID" value="SIN_1012603.t"/>
    <property type="gene ID" value="SIN_1012603"/>
</dbReference>
<evidence type="ECO:0000313" key="9">
    <source>
        <dbReference type="RefSeq" id="XP_011079572.1"/>
    </source>
</evidence>
<dbReference type="InterPro" id="IPR001965">
    <property type="entry name" value="Znf_PHD"/>
</dbReference>
<evidence type="ECO:0000256" key="4">
    <source>
        <dbReference type="PROSITE-ProRule" id="PRU00146"/>
    </source>
</evidence>
<keyword evidence="2 4" id="KW-0863">Zinc-finger</keyword>
<feature type="compositionally biased region" description="Basic and acidic residues" evidence="5">
    <location>
        <begin position="683"/>
        <end position="709"/>
    </location>
</feature>
<dbReference type="GO" id="GO:0005737">
    <property type="term" value="C:cytoplasm"/>
    <property type="evidence" value="ECO:0007669"/>
    <property type="project" value="EnsemblPlants"/>
</dbReference>
<dbReference type="InParanoid" id="A0A6I9T8F3"/>
<feature type="region of interest" description="Disordered" evidence="5">
    <location>
        <begin position="653"/>
        <end position="818"/>
    </location>
</feature>
<dbReference type="GO" id="GO:0008270">
    <property type="term" value="F:zinc ion binding"/>
    <property type="evidence" value="ECO:0007669"/>
    <property type="project" value="UniProtKB-KW"/>
</dbReference>
<feature type="domain" description="PHD-type" evidence="6">
    <location>
        <begin position="1120"/>
        <end position="1176"/>
    </location>
</feature>
<feature type="compositionally biased region" description="Basic residues" evidence="5">
    <location>
        <begin position="1185"/>
        <end position="1195"/>
    </location>
</feature>
<feature type="compositionally biased region" description="Polar residues" evidence="5">
    <location>
        <begin position="232"/>
        <end position="247"/>
    </location>
</feature>
<feature type="compositionally biased region" description="Basic and acidic residues" evidence="5">
    <location>
        <begin position="769"/>
        <end position="783"/>
    </location>
</feature>
<organism evidence="8 9">
    <name type="scientific">Sesamum indicum</name>
    <name type="common">Oriental sesame</name>
    <name type="synonym">Sesamum orientale</name>
    <dbReference type="NCBI Taxonomy" id="4182"/>
    <lineage>
        <taxon>Eukaryota</taxon>
        <taxon>Viridiplantae</taxon>
        <taxon>Streptophyta</taxon>
        <taxon>Embryophyta</taxon>
        <taxon>Tracheophyta</taxon>
        <taxon>Spermatophyta</taxon>
        <taxon>Magnoliopsida</taxon>
        <taxon>eudicotyledons</taxon>
        <taxon>Gunneridae</taxon>
        <taxon>Pentapetalae</taxon>
        <taxon>asterids</taxon>
        <taxon>lamiids</taxon>
        <taxon>Lamiales</taxon>
        <taxon>Pedaliaceae</taxon>
        <taxon>Sesamum</taxon>
    </lineage>
</organism>
<dbReference type="KEGG" id="sind:105163061"/>
<feature type="domain" description="BRCT" evidence="7">
    <location>
        <begin position="863"/>
        <end position="962"/>
    </location>
</feature>
<dbReference type="PROSITE" id="PS50172">
    <property type="entry name" value="BRCT"/>
    <property type="match status" value="2"/>
</dbReference>
<gene>
    <name evidence="9" type="primary">LOC105163061</name>
</gene>
<dbReference type="GeneID" id="105163061"/>
<dbReference type="PANTHER" id="PTHR47181">
    <property type="entry name" value="BRCA1 C TERMINUS DOMAIN CONTAINING PROTEIN, EXPRESSED"/>
    <property type="match status" value="1"/>
</dbReference>
<sequence length="1195" mass="131757">MLESKQILAYDDPSKTFLGVRFVLLGFDSVKEDKVRSKLLEGGGVDAVNYGPDCNHVIVDKLVYDDPICVAARRDGKILVTGLWVDHSFDVGMPVDPNSVMYRPMRDLNGIPGAKSLVVCLTGYQRQDRDDIMTMVALMGANFSKPLVANKVTHLICYKFEGEKFELARKMKKIKLVNHRWLEDCLRAWELLPEAGYIKSGYELEMEAEARDSEEETEDVASIINMGRKNVVTPQNPKTENKSSYQSPIKHEVSRNSLSVSASKSLANVGETSRIQSTPGKMIDFEKTSFAQETHDEMATFCSSRSPGKMSCEVPSNRCDGKVFSEKVENVLASASENAKKSPSPEVPKLSTKSYSRSTPLKASLPLTSERIESGSGSPSTSNVKKLSSGSGSHMPLERYQNGTGFDGLKTPVEGTLFHLDKEKSVTLPYKRKKTGSRGSSKSLTSNPDSKTLNELVKKTTEVPASGSSTDGSHGLAGNVSPTTIACLLGNEASLAPKEGLSISVASEDRREQNDQVLQSSREGVGKSTSPSLDVKNPSPSRTDYTGEVERHQSDTPSIEPPSTKSRVEKMDDQADLKSSNLGRTGSQIKPLKRKMLAKKTLGSRPTMFKTTKHKGSINLQKAVLQDQSLIHANEAVTTEDSDNTAITETAMMVPPNSNEDGPVDDEAKVLDDNLGNEFDIGSNKEKSAEVEPLHSGKDVNHHIEKQQADGKVIPVNKQMAKSKNSTEAEKAVSSKKTELTEPKSTGGAEEQKLTKGKKRPLTKSKTTKLKEPRQDAEKDGSKSKQNGKKTVSGTEEGVALAGETKTKPSKKLKISADVEKENKPVTIRQQSVNNDNGACKKVASQPLKKSVKNDLKGNKVSPSSMVVQNVEVKTEPAWFILSGHRLQRKEFQQVIRRLKGRVCRDSHHWSYQATHLIVPDPIRRTEKFFAAAASGSWILKTDYLTASNEAGRLLSEEPYEWHKKCLTEDGAINLEAPRKWRLLRERTGHGAFYGMRIIIYGECIAPPLDTLKRVVKAGDGTILATSPPYTRLFKSRIDFAIISPGMPRVDMWVQEFLRHEVPCVVADYLVEYVCKPGYSLERHVQYNTHAWAKKSLENLINRVEEVVEDPRTPDHSIDDVACKVCGSRDRGDEMLICGEEDGSDGCGVGVHINCLNPPLEDVPSEDWFCPECSHEEESKTMSRSSKKRGSKSKK</sequence>
<keyword evidence="8" id="KW-1185">Reference proteome</keyword>
<dbReference type="Gene3D" id="3.30.40.10">
    <property type="entry name" value="Zinc/RING finger domain, C3HC4 (zinc finger)"/>
    <property type="match status" value="1"/>
</dbReference>
<dbReference type="InterPro" id="IPR011011">
    <property type="entry name" value="Znf_FYVE_PHD"/>
</dbReference>
<feature type="compositionally biased region" description="Polar residues" evidence="5">
    <location>
        <begin position="555"/>
        <end position="565"/>
    </location>
</feature>
<evidence type="ECO:0000256" key="2">
    <source>
        <dbReference type="ARBA" id="ARBA00022771"/>
    </source>
</evidence>
<feature type="region of interest" description="Disordered" evidence="5">
    <location>
        <begin position="335"/>
        <end position="408"/>
    </location>
</feature>
<dbReference type="InterPro" id="IPR044254">
    <property type="entry name" value="At4g02110-like"/>
</dbReference>
<feature type="domain" description="BRCT" evidence="7">
    <location>
        <begin position="115"/>
        <end position="199"/>
    </location>
</feature>
<feature type="compositionally biased region" description="Basic and acidic residues" evidence="5">
    <location>
        <begin position="725"/>
        <end position="742"/>
    </location>
</feature>
<name>A0A6I9T8F3_SESIN</name>
<protein>
    <submittedName>
        <fullName evidence="9">BRCT domain-containing protein At4g02110</fullName>
    </submittedName>
</protein>
<feature type="compositionally biased region" description="Low complexity" evidence="5">
    <location>
        <begin position="437"/>
        <end position="446"/>
    </location>
</feature>
<evidence type="ECO:0000256" key="5">
    <source>
        <dbReference type="SAM" id="MobiDB-lite"/>
    </source>
</evidence>
<feature type="region of interest" description="Disordered" evidence="5">
    <location>
        <begin position="504"/>
        <end position="586"/>
    </location>
</feature>
<evidence type="ECO:0000256" key="3">
    <source>
        <dbReference type="ARBA" id="ARBA00022833"/>
    </source>
</evidence>
<dbReference type="InterPro" id="IPR013083">
    <property type="entry name" value="Znf_RING/FYVE/PHD"/>
</dbReference>
<feature type="region of interest" description="Disordered" evidence="5">
    <location>
        <begin position="429"/>
        <end position="453"/>
    </location>
</feature>
<dbReference type="FunCoup" id="A0A6I9T8F3">
    <property type="interactions" value="41"/>
</dbReference>
<dbReference type="AlphaFoldDB" id="A0A6I9T8F3"/>
<keyword evidence="3" id="KW-0862">Zinc</keyword>
<dbReference type="SMART" id="SM00249">
    <property type="entry name" value="PHD"/>
    <property type="match status" value="1"/>
</dbReference>
<dbReference type="Pfam" id="PF12738">
    <property type="entry name" value="PTCB-BRCT"/>
    <property type="match status" value="1"/>
</dbReference>
<evidence type="ECO:0000256" key="1">
    <source>
        <dbReference type="ARBA" id="ARBA00022723"/>
    </source>
</evidence>
<dbReference type="CDD" id="cd17738">
    <property type="entry name" value="BRCT_TopBP1_rpt7"/>
    <property type="match status" value="1"/>
</dbReference>
<dbReference type="PANTHER" id="PTHR47181:SF2">
    <property type="entry name" value="BRCA1 C TERMINUS DOMAIN CONTAINING PROTEIN, EXPRESSED"/>
    <property type="match status" value="1"/>
</dbReference>
<dbReference type="GO" id="GO:0005634">
    <property type="term" value="C:nucleus"/>
    <property type="evidence" value="ECO:0007669"/>
    <property type="project" value="EnsemblPlants"/>
</dbReference>
<proteinExistence type="predicted"/>
<keyword evidence="1" id="KW-0479">Metal-binding</keyword>
<feature type="compositionally biased region" description="Polar residues" evidence="5">
    <location>
        <begin position="375"/>
        <end position="392"/>
    </location>
</feature>
<dbReference type="InterPro" id="IPR036420">
    <property type="entry name" value="BRCT_dom_sf"/>
</dbReference>
<dbReference type="Gene3D" id="3.40.50.10190">
    <property type="entry name" value="BRCT domain"/>
    <property type="match status" value="4"/>
</dbReference>
<dbReference type="SMART" id="SM00292">
    <property type="entry name" value="BRCT"/>
    <property type="match status" value="4"/>
</dbReference>
<dbReference type="Pfam" id="PF00533">
    <property type="entry name" value="BRCT"/>
    <property type="match status" value="1"/>
</dbReference>
<feature type="region of interest" description="Disordered" evidence="5">
    <location>
        <begin position="1174"/>
        <end position="1195"/>
    </location>
</feature>
<accession>A0A6I9T8F3</accession>